<gene>
    <name evidence="15" type="ordered locus">Nitsa_0046</name>
</gene>
<evidence type="ECO:0000256" key="1">
    <source>
        <dbReference type="ARBA" id="ARBA00004442"/>
    </source>
</evidence>
<dbReference type="Pfam" id="PF00263">
    <property type="entry name" value="Secretin"/>
    <property type="match status" value="1"/>
</dbReference>
<dbReference type="InterPro" id="IPR004845">
    <property type="entry name" value="T2SS_GspD_CS"/>
</dbReference>
<protein>
    <submittedName>
        <fullName evidence="15">General secretion pathway protein D</fullName>
    </submittedName>
</protein>
<dbReference type="STRING" id="749222.Nitsa_0046"/>
<dbReference type="Gene3D" id="3.30.1370.120">
    <property type="match status" value="3"/>
</dbReference>
<dbReference type="HOGENOM" id="CLU_006756_1_1_7"/>
<dbReference type="eggNOG" id="COG1450">
    <property type="taxonomic scope" value="Bacteria"/>
</dbReference>
<dbReference type="AlphaFoldDB" id="E6WY71"/>
<dbReference type="InterPro" id="IPR001775">
    <property type="entry name" value="GspD/PilQ"/>
</dbReference>
<dbReference type="InterPro" id="IPR049371">
    <property type="entry name" value="GspD-like_N0"/>
</dbReference>
<dbReference type="Pfam" id="PF03958">
    <property type="entry name" value="Secretin_N"/>
    <property type="match status" value="2"/>
</dbReference>
<dbReference type="GO" id="GO:0015627">
    <property type="term" value="C:type II protein secretion system complex"/>
    <property type="evidence" value="ECO:0007669"/>
    <property type="project" value="InterPro"/>
</dbReference>
<comment type="similarity">
    <text evidence="2">Belongs to the bacterial secretin family. GSP D subfamily.</text>
</comment>
<evidence type="ECO:0000313" key="16">
    <source>
        <dbReference type="Proteomes" id="UP000008633"/>
    </source>
</evidence>
<name>E6WY71_NITSE</name>
<evidence type="ECO:0000256" key="5">
    <source>
        <dbReference type="ARBA" id="ARBA00022692"/>
    </source>
</evidence>
<evidence type="ECO:0000256" key="6">
    <source>
        <dbReference type="ARBA" id="ARBA00022729"/>
    </source>
</evidence>
<dbReference type="GO" id="GO:0009279">
    <property type="term" value="C:cell outer membrane"/>
    <property type="evidence" value="ECO:0007669"/>
    <property type="project" value="UniProtKB-SubCell"/>
</dbReference>
<feature type="domain" description="NolW-like" evidence="13">
    <location>
        <begin position="264"/>
        <end position="340"/>
    </location>
</feature>
<dbReference type="RefSeq" id="WP_013553016.1">
    <property type="nucleotide sequence ID" value="NC_014935.1"/>
</dbReference>
<dbReference type="InterPro" id="IPR004846">
    <property type="entry name" value="T2SS/T3SS_dom"/>
</dbReference>
<feature type="compositionally biased region" description="Polar residues" evidence="11">
    <location>
        <begin position="650"/>
        <end position="664"/>
    </location>
</feature>
<dbReference type="InterPro" id="IPR013356">
    <property type="entry name" value="T2SS_GspD"/>
</dbReference>
<feature type="domain" description="NolW-like" evidence="13">
    <location>
        <begin position="189"/>
        <end position="255"/>
    </location>
</feature>
<dbReference type="NCBIfam" id="TIGR02517">
    <property type="entry name" value="type_II_gspD"/>
    <property type="match status" value="1"/>
</dbReference>
<evidence type="ECO:0000256" key="11">
    <source>
        <dbReference type="SAM" id="MobiDB-lite"/>
    </source>
</evidence>
<feature type="domain" description="GspD-like N0" evidence="14">
    <location>
        <begin position="31"/>
        <end position="96"/>
    </location>
</feature>
<accession>E6WY71</accession>
<evidence type="ECO:0000256" key="10">
    <source>
        <dbReference type="RuleBase" id="RU004004"/>
    </source>
</evidence>
<dbReference type="PRINTS" id="PR00811">
    <property type="entry name" value="BCTERIALGSPD"/>
</dbReference>
<dbReference type="KEGG" id="nsa:Nitsa_0046"/>
<proteinExistence type="inferred from homology"/>
<evidence type="ECO:0000256" key="7">
    <source>
        <dbReference type="ARBA" id="ARBA00022927"/>
    </source>
</evidence>
<keyword evidence="8" id="KW-0472">Membrane</keyword>
<organism evidence="15 16">
    <name type="scientific">Nitratifractor salsuginis (strain DSM 16511 / JCM 12458 / E9I37-1)</name>
    <dbReference type="NCBI Taxonomy" id="749222"/>
    <lineage>
        <taxon>Bacteria</taxon>
        <taxon>Pseudomonadati</taxon>
        <taxon>Campylobacterota</taxon>
        <taxon>Epsilonproteobacteria</taxon>
        <taxon>Campylobacterales</taxon>
        <taxon>Sulfurovaceae</taxon>
        <taxon>Nitratifractor</taxon>
    </lineage>
</organism>
<dbReference type="PANTHER" id="PTHR30332">
    <property type="entry name" value="PROBABLE GENERAL SECRETION PATHWAY PROTEIN D"/>
    <property type="match status" value="1"/>
</dbReference>
<dbReference type="OrthoDB" id="9775455at2"/>
<evidence type="ECO:0000259" key="13">
    <source>
        <dbReference type="Pfam" id="PF03958"/>
    </source>
</evidence>
<keyword evidence="9" id="KW-0998">Cell outer membrane</keyword>
<evidence type="ECO:0000256" key="4">
    <source>
        <dbReference type="ARBA" id="ARBA00022452"/>
    </source>
</evidence>
<dbReference type="Pfam" id="PF21305">
    <property type="entry name" value="type_II_gspD_N0"/>
    <property type="match status" value="1"/>
</dbReference>
<keyword evidence="5" id="KW-0812">Transmembrane</keyword>
<keyword evidence="3 10" id="KW-0813">Transport</keyword>
<dbReference type="InterPro" id="IPR005644">
    <property type="entry name" value="NolW-like"/>
</dbReference>
<keyword evidence="6" id="KW-0732">Signal</keyword>
<keyword evidence="4" id="KW-1134">Transmembrane beta strand</keyword>
<keyword evidence="7" id="KW-0653">Protein transport</keyword>
<evidence type="ECO:0000259" key="12">
    <source>
        <dbReference type="Pfam" id="PF00263"/>
    </source>
</evidence>
<dbReference type="Proteomes" id="UP000008633">
    <property type="component" value="Chromosome"/>
</dbReference>
<dbReference type="EMBL" id="CP002452">
    <property type="protein sequence ID" value="ADV45319.1"/>
    <property type="molecule type" value="Genomic_DNA"/>
</dbReference>
<dbReference type="GO" id="GO:0015628">
    <property type="term" value="P:protein secretion by the type II secretion system"/>
    <property type="evidence" value="ECO:0007669"/>
    <property type="project" value="InterPro"/>
</dbReference>
<evidence type="ECO:0000259" key="14">
    <source>
        <dbReference type="Pfam" id="PF21305"/>
    </source>
</evidence>
<evidence type="ECO:0000256" key="8">
    <source>
        <dbReference type="ARBA" id="ARBA00023136"/>
    </source>
</evidence>
<evidence type="ECO:0000256" key="9">
    <source>
        <dbReference type="ARBA" id="ARBA00023237"/>
    </source>
</evidence>
<comment type="subcellular location">
    <subcellularLocation>
        <location evidence="1 10">Cell outer membrane</location>
    </subcellularLocation>
</comment>
<dbReference type="InterPro" id="IPR038591">
    <property type="entry name" value="NolW-like_sf"/>
</dbReference>
<evidence type="ECO:0000256" key="2">
    <source>
        <dbReference type="ARBA" id="ARBA00006980"/>
    </source>
</evidence>
<keyword evidence="16" id="KW-1185">Reference proteome</keyword>
<reference evidence="16" key="2">
    <citation type="submission" date="2011-01" db="EMBL/GenBank/DDBJ databases">
        <title>The complete genome of Nitratifractor salsuginis DSM 16511.</title>
        <authorList>
            <consortium name="US DOE Joint Genome Institute (JGI-PGF)"/>
            <person name="Lucas S."/>
            <person name="Copeland A."/>
            <person name="Lapidus A."/>
            <person name="Bruce D."/>
            <person name="Goodwin L."/>
            <person name="Pitluck S."/>
            <person name="Kyrpides N."/>
            <person name="Mavromatis K."/>
            <person name="Ivanova N."/>
            <person name="Mikhailova N."/>
            <person name="Zeytun A."/>
            <person name="Detter J.C."/>
            <person name="Tapia R."/>
            <person name="Han C."/>
            <person name="Land M."/>
            <person name="Hauser L."/>
            <person name="Markowitz V."/>
            <person name="Cheng J.-F."/>
            <person name="Hugenholtz P."/>
            <person name="Woyke T."/>
            <person name="Wu D."/>
            <person name="Tindall B."/>
            <person name="Schuetze A."/>
            <person name="Brambilla E."/>
            <person name="Klenk H.-P."/>
            <person name="Eisen J.A."/>
        </authorList>
    </citation>
    <scope>NUCLEOTIDE SEQUENCE [LARGE SCALE GENOMIC DNA]</scope>
    <source>
        <strain evidence="16">DSM 16511 / JCM 12458 / E9I37-1</strain>
    </source>
</reference>
<dbReference type="PANTHER" id="PTHR30332:SF24">
    <property type="entry name" value="SECRETIN GSPD-RELATED"/>
    <property type="match status" value="1"/>
</dbReference>
<reference evidence="15 16" key="1">
    <citation type="journal article" date="2011" name="Stand. Genomic Sci.">
        <title>Complete genome sequence of Nitratifractor salsuginis type strain (E9I37-1).</title>
        <authorList>
            <person name="Anderson I."/>
            <person name="Sikorski J."/>
            <person name="Zeytun A."/>
            <person name="Nolan M."/>
            <person name="Lapidus A."/>
            <person name="Lucas S."/>
            <person name="Hammon N."/>
            <person name="Deshpande S."/>
            <person name="Cheng J.F."/>
            <person name="Tapia R."/>
            <person name="Han C."/>
            <person name="Goodwin L."/>
            <person name="Pitluck S."/>
            <person name="Liolios K."/>
            <person name="Pagani I."/>
            <person name="Ivanova N."/>
            <person name="Huntemann M."/>
            <person name="Mavromatis K."/>
            <person name="Ovchinikova G."/>
            <person name="Pati A."/>
            <person name="Chen A."/>
            <person name="Palaniappan K."/>
            <person name="Land M."/>
            <person name="Hauser L."/>
            <person name="Brambilla E.M."/>
            <person name="Ngatchou-Djao O.D."/>
            <person name="Rohde M."/>
            <person name="Tindall B.J."/>
            <person name="Goker M."/>
            <person name="Detter J.C."/>
            <person name="Woyke T."/>
            <person name="Bristow J."/>
            <person name="Eisen J.A."/>
            <person name="Markowitz V."/>
            <person name="Hugenholtz P."/>
            <person name="Klenk H.P."/>
            <person name="Kyrpides N.C."/>
        </authorList>
    </citation>
    <scope>NUCLEOTIDE SEQUENCE [LARGE SCALE GENOMIC DNA]</scope>
    <source>
        <strain evidence="16">DSM 16511 / JCM 12458 / E9I37-1</strain>
    </source>
</reference>
<dbReference type="PROSITE" id="PS00875">
    <property type="entry name" value="T2SP_D"/>
    <property type="match status" value="1"/>
</dbReference>
<dbReference type="InterPro" id="IPR050810">
    <property type="entry name" value="Bact_Secretion_Sys_Channel"/>
</dbReference>
<sequence>MKFNKQLLITTLISFSLLWGQVETSNGGIKLNIRNMGVQQFVEMIGKITGKNILINGSLKGKINFIANHPIKKDSLFSLANSILASKGYALIDHGDFMEVVKASEAASMGLKVDKSVQGETMKTVLFPLKSSNAAVIRAKIRPLLGRNAKAVSFKENNVLAITAYPKTLKSIKMLIDSIETAGQKGSMVVKLKHAGVKDVYANAASMAKQLFPQTIPSEKVGVFKDEASNSIILVGNERNVKKMAEYIHQLDREGQSVTQKMYVIPLKNSNVEDMEKILGKLVAQMNNMSTKNAHRGKGAPQKAMVVADVERNALIVLATGEQYQNIMQVIHRIDVEKPQVFIKARVVEINSKKARAIGAKYGITGGWLTSHGLISVGGNMGGEAVNISQRLMSLVQQSDDNAFSLSDVKSLFALGINIDLLQQDGAAHVLSEPSILCTNNMESELFVGETRSILTSSTAGDNKNDLSRNNYEREDIGLTLKVKPRLSSNNKVALKVDAIIEDVDDSSGYNSPTPTTTKRTITTNATVRNGQTVILGGLIKNLTGAAHNKVPFFGDIPIIGRLFRDEGTAQRKVDLVIYLTPYVVRRSSDLTRLRHFLSNLESIQHRYSRFIRERMRHRGNTGYNQMFDKNAAQQQNMHPGSAVPHPQAGTGSQNPLSILNSRP</sequence>
<evidence type="ECO:0000256" key="3">
    <source>
        <dbReference type="ARBA" id="ARBA00022448"/>
    </source>
</evidence>
<feature type="domain" description="Type II/III secretion system secretin-like" evidence="12">
    <location>
        <begin position="421"/>
        <end position="586"/>
    </location>
</feature>
<feature type="region of interest" description="Disordered" evidence="11">
    <location>
        <begin position="634"/>
        <end position="664"/>
    </location>
</feature>
<evidence type="ECO:0000313" key="15">
    <source>
        <dbReference type="EMBL" id="ADV45319.1"/>
    </source>
</evidence>